<dbReference type="InterPro" id="IPR037066">
    <property type="entry name" value="Plug_dom_sf"/>
</dbReference>
<evidence type="ECO:0000256" key="5">
    <source>
        <dbReference type="ARBA" id="ARBA00023077"/>
    </source>
</evidence>
<organism evidence="13 14">
    <name type="scientific">Neolewinella xylanilytica</name>
    <dbReference type="NCBI Taxonomy" id="1514080"/>
    <lineage>
        <taxon>Bacteria</taxon>
        <taxon>Pseudomonadati</taxon>
        <taxon>Bacteroidota</taxon>
        <taxon>Saprospiria</taxon>
        <taxon>Saprospirales</taxon>
        <taxon>Lewinellaceae</taxon>
        <taxon>Neolewinella</taxon>
    </lineage>
</organism>
<keyword evidence="5 9" id="KW-0798">TonB box</keyword>
<evidence type="ECO:0000256" key="8">
    <source>
        <dbReference type="PROSITE-ProRule" id="PRU01360"/>
    </source>
</evidence>
<evidence type="ECO:0000256" key="3">
    <source>
        <dbReference type="ARBA" id="ARBA00022452"/>
    </source>
</evidence>
<dbReference type="InterPro" id="IPR012910">
    <property type="entry name" value="Plug_dom"/>
</dbReference>
<dbReference type="Gene3D" id="2.40.170.20">
    <property type="entry name" value="TonB-dependent receptor, beta-barrel domain"/>
    <property type="match status" value="1"/>
</dbReference>
<evidence type="ECO:0000256" key="9">
    <source>
        <dbReference type="RuleBase" id="RU003357"/>
    </source>
</evidence>
<dbReference type="RefSeq" id="WP_104417984.1">
    <property type="nucleotide sequence ID" value="NZ_PTJC01000005.1"/>
</dbReference>
<gene>
    <name evidence="13" type="ORF">CLV84_0315</name>
</gene>
<feature type="domain" description="TonB-dependent receptor-like beta-barrel" evidence="11">
    <location>
        <begin position="472"/>
        <end position="819"/>
    </location>
</feature>
<dbReference type="InterPro" id="IPR008969">
    <property type="entry name" value="CarboxyPept-like_regulatory"/>
</dbReference>
<dbReference type="InterPro" id="IPR023997">
    <property type="entry name" value="TonB-dep_OMP_SusC/RagA_CS"/>
</dbReference>
<dbReference type="SUPFAM" id="SSF49464">
    <property type="entry name" value="Carboxypeptidase regulatory domain-like"/>
    <property type="match status" value="1"/>
</dbReference>
<evidence type="ECO:0000256" key="1">
    <source>
        <dbReference type="ARBA" id="ARBA00004571"/>
    </source>
</evidence>
<dbReference type="EMBL" id="PTJC01000005">
    <property type="protein sequence ID" value="PPK87375.1"/>
    <property type="molecule type" value="Genomic_DNA"/>
</dbReference>
<comment type="caution">
    <text evidence="13">The sequence shown here is derived from an EMBL/GenBank/DDBJ whole genome shotgun (WGS) entry which is preliminary data.</text>
</comment>
<feature type="chain" id="PRO_5015467300" evidence="10">
    <location>
        <begin position="22"/>
        <end position="1091"/>
    </location>
</feature>
<feature type="signal peptide" evidence="10">
    <location>
        <begin position="1"/>
        <end position="21"/>
    </location>
</feature>
<dbReference type="InterPro" id="IPR039426">
    <property type="entry name" value="TonB-dep_rcpt-like"/>
</dbReference>
<dbReference type="InterPro" id="IPR036942">
    <property type="entry name" value="Beta-barrel_TonB_sf"/>
</dbReference>
<evidence type="ECO:0000256" key="4">
    <source>
        <dbReference type="ARBA" id="ARBA00022692"/>
    </source>
</evidence>
<comment type="subcellular location">
    <subcellularLocation>
        <location evidence="1 8">Cell outer membrane</location>
        <topology evidence="1 8">Multi-pass membrane protein</topology>
    </subcellularLocation>
</comment>
<dbReference type="GO" id="GO:0009279">
    <property type="term" value="C:cell outer membrane"/>
    <property type="evidence" value="ECO:0007669"/>
    <property type="project" value="UniProtKB-SubCell"/>
</dbReference>
<evidence type="ECO:0000256" key="2">
    <source>
        <dbReference type="ARBA" id="ARBA00022448"/>
    </source>
</evidence>
<dbReference type="NCBIfam" id="TIGR04056">
    <property type="entry name" value="OMP_RagA_SusC"/>
    <property type="match status" value="1"/>
</dbReference>
<dbReference type="PROSITE" id="PS52016">
    <property type="entry name" value="TONB_DEPENDENT_REC_3"/>
    <property type="match status" value="1"/>
</dbReference>
<dbReference type="InterPro" id="IPR000531">
    <property type="entry name" value="Beta-barrel_TonB"/>
</dbReference>
<dbReference type="AlphaFoldDB" id="A0A2S6I7A2"/>
<dbReference type="OrthoDB" id="9768177at2"/>
<keyword evidence="7 8" id="KW-0998">Cell outer membrane</keyword>
<feature type="domain" description="TonB-dependent receptor plug" evidence="12">
    <location>
        <begin position="118"/>
        <end position="240"/>
    </location>
</feature>
<dbReference type="Gene3D" id="2.60.40.1120">
    <property type="entry name" value="Carboxypeptidase-like, regulatory domain"/>
    <property type="match status" value="1"/>
</dbReference>
<dbReference type="SUPFAM" id="SSF56935">
    <property type="entry name" value="Porins"/>
    <property type="match status" value="1"/>
</dbReference>
<keyword evidence="2 8" id="KW-0813">Transport</keyword>
<dbReference type="Pfam" id="PF07715">
    <property type="entry name" value="Plug"/>
    <property type="match status" value="1"/>
</dbReference>
<dbReference type="Pfam" id="PF13715">
    <property type="entry name" value="CarbopepD_reg_2"/>
    <property type="match status" value="1"/>
</dbReference>
<evidence type="ECO:0000259" key="11">
    <source>
        <dbReference type="Pfam" id="PF00593"/>
    </source>
</evidence>
<name>A0A2S6I7A2_9BACT</name>
<dbReference type="InterPro" id="IPR023996">
    <property type="entry name" value="TonB-dep_OMP_SusC/RagA"/>
</dbReference>
<evidence type="ECO:0000256" key="6">
    <source>
        <dbReference type="ARBA" id="ARBA00023136"/>
    </source>
</evidence>
<proteinExistence type="inferred from homology"/>
<protein>
    <submittedName>
        <fullName evidence="13">TonB-linked SusC/RagA family outer membrane protein</fullName>
    </submittedName>
</protein>
<evidence type="ECO:0000256" key="10">
    <source>
        <dbReference type="SAM" id="SignalP"/>
    </source>
</evidence>
<keyword evidence="6 8" id="KW-0472">Membrane</keyword>
<reference evidence="13 14" key="1">
    <citation type="submission" date="2018-02" db="EMBL/GenBank/DDBJ databases">
        <title>Genomic Encyclopedia of Archaeal and Bacterial Type Strains, Phase II (KMG-II): from individual species to whole genera.</title>
        <authorList>
            <person name="Goeker M."/>
        </authorList>
    </citation>
    <scope>NUCLEOTIDE SEQUENCE [LARGE SCALE GENOMIC DNA]</scope>
    <source>
        <strain evidence="13 14">DSM 29526</strain>
    </source>
</reference>
<comment type="similarity">
    <text evidence="8 9">Belongs to the TonB-dependent receptor family.</text>
</comment>
<evidence type="ECO:0000313" key="14">
    <source>
        <dbReference type="Proteomes" id="UP000237662"/>
    </source>
</evidence>
<keyword evidence="14" id="KW-1185">Reference proteome</keyword>
<evidence type="ECO:0000313" key="13">
    <source>
        <dbReference type="EMBL" id="PPK87375.1"/>
    </source>
</evidence>
<dbReference type="NCBIfam" id="TIGR04057">
    <property type="entry name" value="SusC_RagA_signa"/>
    <property type="match status" value="1"/>
</dbReference>
<keyword evidence="4 8" id="KW-0812">Transmembrane</keyword>
<accession>A0A2S6I7A2</accession>
<evidence type="ECO:0000256" key="7">
    <source>
        <dbReference type="ARBA" id="ARBA00023237"/>
    </source>
</evidence>
<dbReference type="Pfam" id="PF00593">
    <property type="entry name" value="TonB_dep_Rec_b-barrel"/>
    <property type="match status" value="1"/>
</dbReference>
<dbReference type="Proteomes" id="UP000237662">
    <property type="component" value="Unassembled WGS sequence"/>
</dbReference>
<keyword evidence="10" id="KW-0732">Signal</keyword>
<sequence>MKLIYLTLLTCCLAGVTPLAAQQTVTGRITDPNNEPLIGASVLIPGTNAGTVTNFDGDFELTVPSLNDTLLVTYVGYETLREPINGRTEVMFLLREGALDLNAVTVTALGIEREAKALGYAVQEIDGEQLDRVKDPNLINNLAGKLAGVRVTGGGSGIGSSSRIVIRGESSLSGDNQPLFVVNGVPINNDNGNNGGGNGNMAADYGNSAADINPDDIETITVLKGANATALYGSRAANGVVLITTKSGAGKRGIGASFSSNTTFERPLRIPEYQNSYGQGAGGQFAFGDGFGAGTNDNIDESWGPAFAGNPLIVQHNSPTSSGLRAGDFAVRPRTEDGQFADEATALPWTAAPGNIEDFFETGYTTINTVALYGGDEQRNFRLSYSNTANEGILPNTDLSRNNLTLDVGQNFLDQKLRVRANANYINSSSDNRPNNSYGTENVMYLWVWFGRQIQMNSLRDYWQPGQENIQQFNYNYNWHDNPYFTMYENTNAFDENRLFGNVNATYDFTDELQLMVRYGLDTYDELRTGRRAWSTQRFPRGQYREDNIFFQERNADFLLTYAPQIGETFTATISAGGNQMTQERRFRRTSANELAVPGVYSFNNAAIPLVNNQFNSRRRINSLYATANLGFRNFLYLDLSARNDWSSTLPAANNSYFYPSASLSAVLSEVIDFPAAVSFAKLRAGYGQVGADTDPYRLLGYFQFSSNTYGGQLLGTEDNLLANANLKPERLNTLEFGADLRFLRGRLGLDLTWYNNVSRDQILQVPVSQSSGYGARYFNAGEIESKGVELLLNGEPVSRGNFDWRVNLNFTRARSTVNELAPGIESYQLSSNYLTVLARPGERMGDVYGTGFVLIDTETNERVTVDDVADIKDTYAHLYDANGFPVRDPNLRRLGNYNPDFQLGLNNDFRIGNVDFGFLWDWSQGGVIMSRTLLIGGTSGMMAETAEYDRETTDFIGGTTRVTGVSELDRNGVVATGDGTYVPNTTALSARDFYWSHFNRDNETVGMYDATFLKLREARIGYNLPREWVSGIGAQRIRLSLIGRNLLLFTENPHFDPEVFSYGGGGIVPGVEDMATPSSRSFGFNLNVVF</sequence>
<evidence type="ECO:0000259" key="12">
    <source>
        <dbReference type="Pfam" id="PF07715"/>
    </source>
</evidence>
<dbReference type="Gene3D" id="2.170.130.10">
    <property type="entry name" value="TonB-dependent receptor, plug domain"/>
    <property type="match status" value="1"/>
</dbReference>
<keyword evidence="3 8" id="KW-1134">Transmembrane beta strand</keyword>